<dbReference type="PANTHER" id="PTHR23028:SF53">
    <property type="entry name" value="ACYL_TRANSF_3 DOMAIN-CONTAINING PROTEIN"/>
    <property type="match status" value="1"/>
</dbReference>
<dbReference type="RefSeq" id="WP_386054349.1">
    <property type="nucleotide sequence ID" value="NZ_JBHTKH010000017.1"/>
</dbReference>
<dbReference type="Pfam" id="PF01757">
    <property type="entry name" value="Acyl_transf_3"/>
    <property type="match status" value="1"/>
</dbReference>
<keyword evidence="4" id="KW-1185">Reference proteome</keyword>
<feature type="transmembrane region" description="Helical" evidence="1">
    <location>
        <begin position="315"/>
        <end position="332"/>
    </location>
</feature>
<comment type="caution">
    <text evidence="3">The sequence shown here is derived from an EMBL/GenBank/DDBJ whole genome shotgun (WGS) entry which is preliminary data.</text>
</comment>
<accession>A0ABW3N3G6</accession>
<keyword evidence="1" id="KW-0472">Membrane</keyword>
<feature type="transmembrane region" description="Helical" evidence="1">
    <location>
        <begin position="160"/>
        <end position="179"/>
    </location>
</feature>
<feature type="transmembrane region" description="Helical" evidence="1">
    <location>
        <begin position="224"/>
        <end position="241"/>
    </location>
</feature>
<evidence type="ECO:0000313" key="4">
    <source>
        <dbReference type="Proteomes" id="UP001597046"/>
    </source>
</evidence>
<proteinExistence type="predicted"/>
<dbReference type="EMBL" id="JBHTKH010000017">
    <property type="protein sequence ID" value="MFD1056289.1"/>
    <property type="molecule type" value="Genomic_DNA"/>
</dbReference>
<keyword evidence="3" id="KW-0012">Acyltransferase</keyword>
<dbReference type="InterPro" id="IPR002656">
    <property type="entry name" value="Acyl_transf_3_dom"/>
</dbReference>
<reference evidence="4" key="1">
    <citation type="journal article" date="2019" name="Int. J. Syst. Evol. Microbiol.">
        <title>The Global Catalogue of Microorganisms (GCM) 10K type strain sequencing project: providing services to taxonomists for standard genome sequencing and annotation.</title>
        <authorList>
            <consortium name="The Broad Institute Genomics Platform"/>
            <consortium name="The Broad Institute Genome Sequencing Center for Infectious Disease"/>
            <person name="Wu L."/>
            <person name="Ma J."/>
        </authorList>
    </citation>
    <scope>NUCLEOTIDE SEQUENCE [LARGE SCALE GENOMIC DNA]</scope>
    <source>
        <strain evidence="4">CCUG 57508</strain>
    </source>
</reference>
<dbReference type="PANTHER" id="PTHR23028">
    <property type="entry name" value="ACETYLTRANSFERASE"/>
    <property type="match status" value="1"/>
</dbReference>
<dbReference type="Proteomes" id="UP001597046">
    <property type="component" value="Unassembled WGS sequence"/>
</dbReference>
<evidence type="ECO:0000259" key="2">
    <source>
        <dbReference type="Pfam" id="PF01757"/>
    </source>
</evidence>
<dbReference type="InterPro" id="IPR050879">
    <property type="entry name" value="Acyltransferase_3"/>
</dbReference>
<sequence length="358" mass="39450">MRGNGYQPALDGVRGVAILLVLGQHAPTRPLVDGFVGVTVFFCLSGYLITSLLVRELQTGTIDVRAFYRRRAARLYPALLTVAAATIVVLLVGRRDLGVGQVLAPAAAAATYTTSLFDWAGHPFATQDYFNYTWTLSVEEQFYVLWPFALLWGYRRSPRLFAALTMSLIGITLVLDLVLGLSQEILFDQHQYVGTDTNALPILVGALLAIVVQNDWASRVTGHLARFAMLAVALLPVLAHRNDTHRTSLVIVAGTVLTLVMLTGVVTRPRSAIGVLLSSAPMRWLGERAYSIYLWNVLARIAVLNLFGHSVVGDMAWVALFVVLAEASFRFVERPLRARFARRRGALRRPLLIVPRVS</sequence>
<keyword evidence="3" id="KW-0808">Transferase</keyword>
<keyword evidence="1" id="KW-0812">Transmembrane</keyword>
<name>A0ABW3N3G6_9MICO</name>
<feature type="transmembrane region" description="Helical" evidence="1">
    <location>
        <begin position="75"/>
        <end position="93"/>
    </location>
</feature>
<feature type="transmembrane region" description="Helical" evidence="1">
    <location>
        <begin position="132"/>
        <end position="153"/>
    </location>
</feature>
<feature type="transmembrane region" description="Helical" evidence="1">
    <location>
        <begin position="199"/>
        <end position="217"/>
    </location>
</feature>
<feature type="transmembrane region" description="Helical" evidence="1">
    <location>
        <begin position="288"/>
        <end position="309"/>
    </location>
</feature>
<dbReference type="GO" id="GO:0016746">
    <property type="term" value="F:acyltransferase activity"/>
    <property type="evidence" value="ECO:0007669"/>
    <property type="project" value="UniProtKB-KW"/>
</dbReference>
<organism evidence="3 4">
    <name type="scientific">Terrabacter terrigena</name>
    <dbReference type="NCBI Taxonomy" id="574718"/>
    <lineage>
        <taxon>Bacteria</taxon>
        <taxon>Bacillati</taxon>
        <taxon>Actinomycetota</taxon>
        <taxon>Actinomycetes</taxon>
        <taxon>Micrococcales</taxon>
        <taxon>Intrasporangiaceae</taxon>
        <taxon>Terrabacter</taxon>
    </lineage>
</organism>
<protein>
    <submittedName>
        <fullName evidence="3">Acyltransferase family protein</fullName>
        <ecNumber evidence="3">2.3.-.-</ecNumber>
    </submittedName>
</protein>
<gene>
    <name evidence="3" type="ORF">ACFQ2V_18405</name>
</gene>
<keyword evidence="1" id="KW-1133">Transmembrane helix</keyword>
<feature type="transmembrane region" description="Helical" evidence="1">
    <location>
        <begin position="247"/>
        <end position="267"/>
    </location>
</feature>
<feature type="domain" description="Acyltransferase 3" evidence="2">
    <location>
        <begin position="9"/>
        <end position="323"/>
    </location>
</feature>
<dbReference type="EC" id="2.3.-.-" evidence="3"/>
<evidence type="ECO:0000256" key="1">
    <source>
        <dbReference type="SAM" id="Phobius"/>
    </source>
</evidence>
<feature type="transmembrane region" description="Helical" evidence="1">
    <location>
        <begin position="34"/>
        <end position="54"/>
    </location>
</feature>
<evidence type="ECO:0000313" key="3">
    <source>
        <dbReference type="EMBL" id="MFD1056289.1"/>
    </source>
</evidence>